<dbReference type="GO" id="GO:0004467">
    <property type="term" value="F:long-chain fatty acid-CoA ligase activity"/>
    <property type="evidence" value="ECO:0007669"/>
    <property type="project" value="UniProtKB-EC"/>
</dbReference>
<dbReference type="Gene3D" id="3.40.50.12780">
    <property type="entry name" value="N-terminal domain of ligase-like"/>
    <property type="match status" value="1"/>
</dbReference>
<dbReference type="Pfam" id="PF00501">
    <property type="entry name" value="AMP-binding"/>
    <property type="match status" value="1"/>
</dbReference>
<dbReference type="PANTHER" id="PTHR43272">
    <property type="entry name" value="LONG-CHAIN-FATTY-ACID--COA LIGASE"/>
    <property type="match status" value="1"/>
</dbReference>
<dbReference type="Proteomes" id="UP000053860">
    <property type="component" value="Unassembled WGS sequence"/>
</dbReference>
<dbReference type="InterPro" id="IPR042099">
    <property type="entry name" value="ANL_N_sf"/>
</dbReference>
<dbReference type="EMBL" id="LGGN01000029">
    <property type="protein sequence ID" value="KUK78472.1"/>
    <property type="molecule type" value="Genomic_DNA"/>
</dbReference>
<evidence type="ECO:0000256" key="2">
    <source>
        <dbReference type="ARBA" id="ARBA00022840"/>
    </source>
</evidence>
<dbReference type="GO" id="GO:0016020">
    <property type="term" value="C:membrane"/>
    <property type="evidence" value="ECO:0007669"/>
    <property type="project" value="TreeGrafter"/>
</dbReference>
<keyword evidence="2" id="KW-0067">ATP-binding</keyword>
<evidence type="ECO:0000256" key="1">
    <source>
        <dbReference type="ARBA" id="ARBA00022741"/>
    </source>
</evidence>
<feature type="domain" description="AMP-dependent synthetase/ligase" evidence="4">
    <location>
        <begin position="11"/>
        <end position="409"/>
    </location>
</feature>
<evidence type="ECO:0000313" key="6">
    <source>
        <dbReference type="Proteomes" id="UP000053860"/>
    </source>
</evidence>
<gene>
    <name evidence="5" type="ORF">XD92_0280</name>
</gene>
<dbReference type="InterPro" id="IPR045851">
    <property type="entry name" value="AMP-bd_C_sf"/>
</dbReference>
<dbReference type="PANTHER" id="PTHR43272:SF33">
    <property type="entry name" value="AMP-BINDING DOMAIN-CONTAINING PROTEIN-RELATED"/>
    <property type="match status" value="1"/>
</dbReference>
<comment type="catalytic activity">
    <reaction evidence="3">
        <text>a long-chain fatty acid + ATP + CoA = a long-chain fatty acyl-CoA + AMP + diphosphate</text>
        <dbReference type="Rhea" id="RHEA:15421"/>
        <dbReference type="ChEBI" id="CHEBI:30616"/>
        <dbReference type="ChEBI" id="CHEBI:33019"/>
        <dbReference type="ChEBI" id="CHEBI:57287"/>
        <dbReference type="ChEBI" id="CHEBI:57560"/>
        <dbReference type="ChEBI" id="CHEBI:83139"/>
        <dbReference type="ChEBI" id="CHEBI:456215"/>
        <dbReference type="EC" id="6.2.1.3"/>
    </reaction>
    <physiologicalReaction direction="left-to-right" evidence="3">
        <dbReference type="Rhea" id="RHEA:15422"/>
    </physiologicalReaction>
</comment>
<evidence type="ECO:0000313" key="5">
    <source>
        <dbReference type="EMBL" id="KUK78472.1"/>
    </source>
</evidence>
<keyword evidence="1" id="KW-0547">Nucleotide-binding</keyword>
<proteinExistence type="predicted"/>
<protein>
    <recommendedName>
        <fullName evidence="4">AMP-dependent synthetase/ligase domain-containing protein</fullName>
    </recommendedName>
</protein>
<sequence length="552" mass="62671">MNQNSFLGLIEQSIRNHWEMPAMTDFQGKTYLYKDFAREIDQLQDYFKAAGVERGDKISLCGKNSANWVITFFATLSYGAVAVSILHEFDKKSIQFIVDHSDSKLLFTDESIWRELDRESLSKVESVFSLDTFSLLTSSSGHLQQFAASSSNYFAEKYARGFFVNDIFFRNEKPEELAMINYTSGTTNSPKGAMLPYRSLWSNTKFANDNLQFIHAGDNIVCMLPMAHTYGLAFEVLNSISMGCHIHFLGKTPSPRVLLDAFARVKPKLVLAVPLIIEKIVTNSILPKLHQGAAKVLTRVPLLNAIVYRKVRKSMIEAFGGNLNEVVIGGAALNPDVEKFLRKVRFPYTVGYGMTECGPLISYSYWKVFKEHSCGRVVDRMEVRIDSNDPQHVVGEIQVRGANVMLGYYKNDEATRQIFTDDGWLKTGDLGMMDSDGYLFIRGRDKNMILGPSGQNIYPEEIEEKINSSPYVSESLVIEEDKKIVALIVPDFEVLKQQGIDSDQMADFFGKIISEINARLPIYSKIASFRLRNEEFEKTPKRSIKRFKYQQK</sequence>
<evidence type="ECO:0000256" key="3">
    <source>
        <dbReference type="ARBA" id="ARBA00024484"/>
    </source>
</evidence>
<organism evidence="5 6">
    <name type="scientific">Proteiniphilum acetatigenes</name>
    <dbReference type="NCBI Taxonomy" id="294710"/>
    <lineage>
        <taxon>Bacteria</taxon>
        <taxon>Pseudomonadati</taxon>
        <taxon>Bacteroidota</taxon>
        <taxon>Bacteroidia</taxon>
        <taxon>Bacteroidales</taxon>
        <taxon>Dysgonomonadaceae</taxon>
        <taxon>Proteiniphilum</taxon>
    </lineage>
</organism>
<evidence type="ECO:0000259" key="4">
    <source>
        <dbReference type="Pfam" id="PF00501"/>
    </source>
</evidence>
<dbReference type="Pfam" id="PF23562">
    <property type="entry name" value="AMP-binding_C_3"/>
    <property type="match status" value="1"/>
</dbReference>
<accession>A0A117M122</accession>
<dbReference type="PATRIC" id="fig|294710.3.peg.506"/>
<dbReference type="AlphaFoldDB" id="A0A117M122"/>
<dbReference type="Gene3D" id="3.30.300.30">
    <property type="match status" value="1"/>
</dbReference>
<name>A0A117M122_9BACT</name>
<comment type="caution">
    <text evidence="5">The sequence shown here is derived from an EMBL/GenBank/DDBJ whole genome shotgun (WGS) entry which is preliminary data.</text>
</comment>
<dbReference type="InterPro" id="IPR000873">
    <property type="entry name" value="AMP-dep_synth/lig_dom"/>
</dbReference>
<reference evidence="6" key="1">
    <citation type="journal article" date="2015" name="MBio">
        <title>Genome-Resolved Metagenomic Analysis Reveals Roles for Candidate Phyla and Other Microbial Community Members in Biogeochemical Transformations in Oil Reservoirs.</title>
        <authorList>
            <person name="Hu P."/>
            <person name="Tom L."/>
            <person name="Singh A."/>
            <person name="Thomas B.C."/>
            <person name="Baker B.J."/>
            <person name="Piceno Y.M."/>
            <person name="Andersen G.L."/>
            <person name="Banfield J.F."/>
        </authorList>
    </citation>
    <scope>NUCLEOTIDE SEQUENCE [LARGE SCALE GENOMIC DNA]</scope>
</reference>
<dbReference type="GO" id="GO:0005524">
    <property type="term" value="F:ATP binding"/>
    <property type="evidence" value="ECO:0007669"/>
    <property type="project" value="UniProtKB-KW"/>
</dbReference>
<dbReference type="SUPFAM" id="SSF56801">
    <property type="entry name" value="Acetyl-CoA synthetase-like"/>
    <property type="match status" value="1"/>
</dbReference>
<dbReference type="STRING" id="1123008.GCA_000380985_03209"/>